<accession>A0A8E2DMG1</accession>
<dbReference type="Proteomes" id="UP000250043">
    <property type="component" value="Unassembled WGS sequence"/>
</dbReference>
<feature type="transmembrane region" description="Helical" evidence="5">
    <location>
        <begin position="118"/>
        <end position="137"/>
    </location>
</feature>
<dbReference type="OrthoDB" id="1915122at2759"/>
<dbReference type="Pfam" id="PF04588">
    <property type="entry name" value="HIG_1_N"/>
    <property type="match status" value="1"/>
</dbReference>
<dbReference type="AlphaFoldDB" id="A0A8E2DMG1"/>
<dbReference type="EMBL" id="KV722394">
    <property type="protein sequence ID" value="OCH90969.1"/>
    <property type="molecule type" value="Genomic_DNA"/>
</dbReference>
<keyword evidence="2 5" id="KW-0812">Transmembrane</keyword>
<evidence type="ECO:0000256" key="2">
    <source>
        <dbReference type="ARBA" id="ARBA00022692"/>
    </source>
</evidence>
<proteinExistence type="predicted"/>
<keyword evidence="8" id="KW-1185">Reference proteome</keyword>
<evidence type="ECO:0000313" key="8">
    <source>
        <dbReference type="Proteomes" id="UP000250043"/>
    </source>
</evidence>
<comment type="subcellular location">
    <subcellularLocation>
        <location evidence="1">Mitochondrion</location>
    </subcellularLocation>
</comment>
<feature type="domain" description="HIG1" evidence="6">
    <location>
        <begin position="90"/>
        <end position="181"/>
    </location>
</feature>
<evidence type="ECO:0000313" key="7">
    <source>
        <dbReference type="EMBL" id="OCH90969.1"/>
    </source>
</evidence>
<dbReference type="PANTHER" id="PTHR28018">
    <property type="entry name" value="RESPIRATORY SUPERCOMPLEX FACTOR 2, MITOCHONDRIAL"/>
    <property type="match status" value="1"/>
</dbReference>
<dbReference type="InterPro" id="IPR007667">
    <property type="entry name" value="Hypoxia_induced_domain"/>
</dbReference>
<dbReference type="GO" id="GO:0005739">
    <property type="term" value="C:mitochondrion"/>
    <property type="evidence" value="ECO:0007669"/>
    <property type="project" value="UniProtKB-SubCell"/>
</dbReference>
<feature type="transmembrane region" description="Helical" evidence="5">
    <location>
        <begin position="50"/>
        <end position="69"/>
    </location>
</feature>
<name>A0A8E2DMG1_9APHY</name>
<evidence type="ECO:0000259" key="6">
    <source>
        <dbReference type="PROSITE" id="PS51503"/>
    </source>
</evidence>
<keyword evidence="3 5" id="KW-1133">Transmembrane helix</keyword>
<gene>
    <name evidence="7" type="ORF">OBBRIDRAFT_792777</name>
</gene>
<evidence type="ECO:0000256" key="3">
    <source>
        <dbReference type="ARBA" id="ARBA00022989"/>
    </source>
</evidence>
<dbReference type="GO" id="GO:0033617">
    <property type="term" value="P:mitochondrial respiratory chain complex IV assembly"/>
    <property type="evidence" value="ECO:0007669"/>
    <property type="project" value="TreeGrafter"/>
</dbReference>
<organism evidence="7 8">
    <name type="scientific">Obba rivulosa</name>
    <dbReference type="NCBI Taxonomy" id="1052685"/>
    <lineage>
        <taxon>Eukaryota</taxon>
        <taxon>Fungi</taxon>
        <taxon>Dikarya</taxon>
        <taxon>Basidiomycota</taxon>
        <taxon>Agaricomycotina</taxon>
        <taxon>Agaricomycetes</taxon>
        <taxon>Polyporales</taxon>
        <taxon>Gelatoporiaceae</taxon>
        <taxon>Obba</taxon>
    </lineage>
</organism>
<protein>
    <recommendedName>
        <fullName evidence="6">HIG1 domain-containing protein</fullName>
    </recommendedName>
</protein>
<dbReference type="PANTHER" id="PTHR28018:SF3">
    <property type="entry name" value="RESPIRATORY SUPERCOMPLEX FACTOR 2, MITOCHONDRIAL"/>
    <property type="match status" value="1"/>
</dbReference>
<feature type="transmembrane region" description="Helical" evidence="5">
    <location>
        <begin position="20"/>
        <end position="38"/>
    </location>
</feature>
<evidence type="ECO:0000256" key="4">
    <source>
        <dbReference type="ARBA" id="ARBA00023136"/>
    </source>
</evidence>
<reference evidence="7 8" key="1">
    <citation type="submission" date="2016-07" db="EMBL/GenBank/DDBJ databases">
        <title>Draft genome of the white-rot fungus Obba rivulosa 3A-2.</title>
        <authorList>
            <consortium name="DOE Joint Genome Institute"/>
            <person name="Miettinen O."/>
            <person name="Riley R."/>
            <person name="Acob R."/>
            <person name="Barry K."/>
            <person name="Cullen D."/>
            <person name="De Vries R."/>
            <person name="Hainaut M."/>
            <person name="Hatakka A."/>
            <person name="Henrissat B."/>
            <person name="Hilden K."/>
            <person name="Kuo R."/>
            <person name="Labutti K."/>
            <person name="Lipzen A."/>
            <person name="Makela M.R."/>
            <person name="Sandor L."/>
            <person name="Spatafora J.W."/>
            <person name="Grigoriev I.V."/>
            <person name="Hibbett D.S."/>
        </authorList>
    </citation>
    <scope>NUCLEOTIDE SEQUENCE [LARGE SCALE GENOMIC DNA]</scope>
    <source>
        <strain evidence="7 8">3A-2</strain>
    </source>
</reference>
<evidence type="ECO:0000256" key="1">
    <source>
        <dbReference type="ARBA" id="ARBA00004173"/>
    </source>
</evidence>
<dbReference type="InterPro" id="IPR040153">
    <property type="entry name" value="Rcf2"/>
</dbReference>
<evidence type="ECO:0000256" key="5">
    <source>
        <dbReference type="SAM" id="Phobius"/>
    </source>
</evidence>
<dbReference type="PROSITE" id="PS51503">
    <property type="entry name" value="HIG1"/>
    <property type="match status" value="1"/>
</dbReference>
<sequence length="215" mass="23463">MKLATQQELQAHDAATLRGAIEGTLAGLAISVPASLFAQRRWASYRSLPFSLKVLGVIIVTAPAFAIGAEKRGIEYDESLWGGAGKLELERQQQEQRSRWERLGSKEKFMSWATSNQYKVILGSWAVGMGIAGSIIMRNKHQTGAQKIVQARMWAQAITIGTLIGAGIVTQTERAKITAHRGEDHSWVHMLEEQAEEERQRGLQALGGASAPATA</sequence>
<keyword evidence="4 5" id="KW-0472">Membrane</keyword>